<organism evidence="1 2">
    <name type="scientific">Galliscardovia ingluviei</name>
    <dbReference type="NCBI Taxonomy" id="1769422"/>
    <lineage>
        <taxon>Bacteria</taxon>
        <taxon>Bacillati</taxon>
        <taxon>Actinomycetota</taxon>
        <taxon>Actinomycetes</taxon>
        <taxon>Bifidobacteriales</taxon>
        <taxon>Bifidobacteriaceae</taxon>
        <taxon>Galliscardovia</taxon>
    </lineage>
</organism>
<name>A0A8J3EZH2_9BIFI</name>
<reference evidence="1" key="2">
    <citation type="submission" date="2020-09" db="EMBL/GenBank/DDBJ databases">
        <authorList>
            <person name="Sun Q."/>
            <person name="Sedlacek I."/>
        </authorList>
    </citation>
    <scope>NUCLEOTIDE SEQUENCE</scope>
    <source>
        <strain evidence="1">CCM 8606</strain>
    </source>
</reference>
<proteinExistence type="predicted"/>
<evidence type="ECO:0000313" key="2">
    <source>
        <dbReference type="Proteomes" id="UP000619536"/>
    </source>
</evidence>
<protein>
    <submittedName>
        <fullName evidence="1">Uncharacterized protein</fullName>
    </submittedName>
</protein>
<gene>
    <name evidence="1" type="ORF">GCM10007377_10900</name>
</gene>
<dbReference type="Proteomes" id="UP000619536">
    <property type="component" value="Unassembled WGS sequence"/>
</dbReference>
<comment type="caution">
    <text evidence="1">The sequence shown here is derived from an EMBL/GenBank/DDBJ whole genome shotgun (WGS) entry which is preliminary data.</text>
</comment>
<reference evidence="1" key="1">
    <citation type="journal article" date="2014" name="Int. J. Syst. Evol. Microbiol.">
        <title>Complete genome sequence of Corynebacterium casei LMG S-19264T (=DSM 44701T), isolated from a smear-ripened cheese.</title>
        <authorList>
            <consortium name="US DOE Joint Genome Institute (JGI-PGF)"/>
            <person name="Walter F."/>
            <person name="Albersmeier A."/>
            <person name="Kalinowski J."/>
            <person name="Ruckert C."/>
        </authorList>
    </citation>
    <scope>NUCLEOTIDE SEQUENCE</scope>
    <source>
        <strain evidence="1">CCM 8606</strain>
    </source>
</reference>
<dbReference type="EMBL" id="BMDH01000002">
    <property type="protein sequence ID" value="GGI14431.1"/>
    <property type="molecule type" value="Genomic_DNA"/>
</dbReference>
<keyword evidence="2" id="KW-1185">Reference proteome</keyword>
<sequence length="75" mass="8292">MYGLFMCLATKLLITAYWSFGDLMLAKSVPSRKIVNLALVRLVETCDVLRVACFRPVAGLSNVPRAVQLFVRTGS</sequence>
<evidence type="ECO:0000313" key="1">
    <source>
        <dbReference type="EMBL" id="GGI14431.1"/>
    </source>
</evidence>
<dbReference type="AlphaFoldDB" id="A0A8J3EZH2"/>
<accession>A0A8J3EZH2</accession>